<evidence type="ECO:0008006" key="5">
    <source>
        <dbReference type="Google" id="ProtNLM"/>
    </source>
</evidence>
<evidence type="ECO:0000256" key="2">
    <source>
        <dbReference type="SAM" id="MobiDB-lite"/>
    </source>
</evidence>
<sequence>MPADIFFESDDSEFSETDLSVHGRKGRTSFRRRSVSRHRRPEARETLMVPVQSTRVHRSASTGGRRNRDRNEVPAVMIVNEQAQRTDNSNTNKPRRVQQKVVEPEWEDEVILPRRRAVTGVSRDPSPFHHDRDTELALNQKLLEKSDLRQDMEIWKQQQEIERLERELEKHRDRAEPRDPRESRLLREEEEWYEDEISDRLRRLERFERKNRAEEERRNAEKEWRLKRLEDQEREAADQKAWRLKRLEEAEKEAADREELKQKLRNEKLKELAKQKEEEEEREKLRKELQEEKMKELVKQKAEAEAREKLRREFLEEERRKAAEAEEKKKKEQAMKLAAIEEWKLEQERIKQRQKEEAIKKDKEFRERLRLEFGYTEEEIEEILNKKKKAEKEKEKKEKKDEIIEEKTTWIKVHRKHLLPETLLAYNLPWDWDERDSNYIIIKRWVTEDFQEELFAHTRRIREGKLVAQTSSSTTELKINDRNKDKMYLVRKKSPSRRLRIFA</sequence>
<dbReference type="EMBL" id="MNBE01000177">
    <property type="protein sequence ID" value="OKP12824.1"/>
    <property type="molecule type" value="Genomic_DNA"/>
</dbReference>
<name>A0A1Q5UK21_9EURO</name>
<protein>
    <recommendedName>
        <fullName evidence="5">Reticulocyte-binding protein 2-like protein a</fullName>
    </recommendedName>
</protein>
<feature type="coiled-coil region" evidence="1">
    <location>
        <begin position="373"/>
        <end position="409"/>
    </location>
</feature>
<dbReference type="OrthoDB" id="6133115at2759"/>
<accession>A0A1Q5UK21</accession>
<feature type="compositionally biased region" description="Basic residues" evidence="2">
    <location>
        <begin position="22"/>
        <end position="41"/>
    </location>
</feature>
<comment type="caution">
    <text evidence="3">The sequence shown here is derived from an EMBL/GenBank/DDBJ whole genome shotgun (WGS) entry which is preliminary data.</text>
</comment>
<organism evidence="3 4">
    <name type="scientific">Penicillium subrubescens</name>
    <dbReference type="NCBI Taxonomy" id="1316194"/>
    <lineage>
        <taxon>Eukaryota</taxon>
        <taxon>Fungi</taxon>
        <taxon>Dikarya</taxon>
        <taxon>Ascomycota</taxon>
        <taxon>Pezizomycotina</taxon>
        <taxon>Eurotiomycetes</taxon>
        <taxon>Eurotiomycetidae</taxon>
        <taxon>Eurotiales</taxon>
        <taxon>Aspergillaceae</taxon>
        <taxon>Penicillium</taxon>
    </lineage>
</organism>
<keyword evidence="1" id="KW-0175">Coiled coil</keyword>
<dbReference type="Proteomes" id="UP000186955">
    <property type="component" value="Unassembled WGS sequence"/>
</dbReference>
<feature type="region of interest" description="Disordered" evidence="2">
    <location>
        <begin position="18"/>
        <end position="68"/>
    </location>
</feature>
<gene>
    <name evidence="3" type="ORF">PENSUB_1556</name>
</gene>
<evidence type="ECO:0000256" key="1">
    <source>
        <dbReference type="SAM" id="Coils"/>
    </source>
</evidence>
<keyword evidence="4" id="KW-1185">Reference proteome</keyword>
<feature type="region of interest" description="Disordered" evidence="2">
    <location>
        <begin position="252"/>
        <end position="285"/>
    </location>
</feature>
<dbReference type="AlphaFoldDB" id="A0A1Q5UK21"/>
<proteinExistence type="predicted"/>
<evidence type="ECO:0000313" key="3">
    <source>
        <dbReference type="EMBL" id="OKP12824.1"/>
    </source>
</evidence>
<feature type="compositionally biased region" description="Polar residues" evidence="2">
    <location>
        <begin position="51"/>
        <end position="64"/>
    </location>
</feature>
<reference evidence="3 4" key="1">
    <citation type="submission" date="2016-10" db="EMBL/GenBank/DDBJ databases">
        <title>Genome sequence of the ascomycete fungus Penicillium subrubescens.</title>
        <authorList>
            <person name="De Vries R.P."/>
            <person name="Peng M."/>
            <person name="Dilokpimol A."/>
            <person name="Hilden K."/>
            <person name="Makela M.R."/>
            <person name="Grigoriev I."/>
            <person name="Riley R."/>
            <person name="Granchi Z."/>
        </authorList>
    </citation>
    <scope>NUCLEOTIDE SEQUENCE [LARGE SCALE GENOMIC DNA]</scope>
    <source>
        <strain evidence="3 4">CBS 132785</strain>
    </source>
</reference>
<evidence type="ECO:0000313" key="4">
    <source>
        <dbReference type="Proteomes" id="UP000186955"/>
    </source>
</evidence>